<feature type="non-terminal residue" evidence="1">
    <location>
        <position position="33"/>
    </location>
</feature>
<evidence type="ECO:0008006" key="2">
    <source>
        <dbReference type="Google" id="ProtNLM"/>
    </source>
</evidence>
<proteinExistence type="predicted"/>
<dbReference type="AlphaFoldDB" id="A0A382QLJ9"/>
<gene>
    <name evidence="1" type="ORF">METZ01_LOCUS339180</name>
</gene>
<evidence type="ECO:0000313" key="1">
    <source>
        <dbReference type="EMBL" id="SVC86326.1"/>
    </source>
</evidence>
<organism evidence="1">
    <name type="scientific">marine metagenome</name>
    <dbReference type="NCBI Taxonomy" id="408172"/>
    <lineage>
        <taxon>unclassified sequences</taxon>
        <taxon>metagenomes</taxon>
        <taxon>ecological metagenomes</taxon>
    </lineage>
</organism>
<name>A0A382QLJ9_9ZZZZ</name>
<protein>
    <recommendedName>
        <fullName evidence="2">Tetrapyrrole methylase domain-containing protein</fullName>
    </recommendedName>
</protein>
<dbReference type="EMBL" id="UINC01115358">
    <property type="protein sequence ID" value="SVC86326.1"/>
    <property type="molecule type" value="Genomic_DNA"/>
</dbReference>
<reference evidence="1" key="1">
    <citation type="submission" date="2018-05" db="EMBL/GenBank/DDBJ databases">
        <authorList>
            <person name="Lanie J.A."/>
            <person name="Ng W.-L."/>
            <person name="Kazmierczak K.M."/>
            <person name="Andrzejewski T.M."/>
            <person name="Davidsen T.M."/>
            <person name="Wayne K.J."/>
            <person name="Tettelin H."/>
            <person name="Glass J.I."/>
            <person name="Rusch D."/>
            <person name="Podicherti R."/>
            <person name="Tsui H.-C.T."/>
            <person name="Winkler M.E."/>
        </authorList>
    </citation>
    <scope>NUCLEOTIDE SEQUENCE</scope>
</reference>
<accession>A0A382QLJ9</accession>
<sequence>MPEPVNIPELKSAPLVPGTLYLVATPIGNMEDI</sequence>